<gene>
    <name evidence="2" type="ORF">JY572_01410</name>
</gene>
<dbReference type="EMBL" id="CP071091">
    <property type="protein sequence ID" value="QSQ14775.1"/>
    <property type="molecule type" value="Genomic_DNA"/>
</dbReference>
<evidence type="ECO:0000313" key="3">
    <source>
        <dbReference type="Proteomes" id="UP000663090"/>
    </source>
</evidence>
<keyword evidence="3" id="KW-1185">Reference proteome</keyword>
<dbReference type="RefSeq" id="WP_206716533.1">
    <property type="nucleotide sequence ID" value="NZ_CP071091.1"/>
</dbReference>
<feature type="region of interest" description="Disordered" evidence="1">
    <location>
        <begin position="85"/>
        <end position="106"/>
    </location>
</feature>
<evidence type="ECO:0008006" key="4">
    <source>
        <dbReference type="Google" id="ProtNLM"/>
    </source>
</evidence>
<reference evidence="2 3" key="1">
    <citation type="submission" date="2021-02" db="EMBL/GenBank/DDBJ databases">
        <title>De Novo genome assembly of isolated myxobacteria.</title>
        <authorList>
            <person name="Stevens D.C."/>
        </authorList>
    </citation>
    <scope>NUCLEOTIDE SEQUENCE [LARGE SCALE GENOMIC DNA]</scope>
    <source>
        <strain evidence="2 3">SCHIC003</strain>
    </source>
</reference>
<feature type="region of interest" description="Disordered" evidence="1">
    <location>
        <begin position="1"/>
        <end position="71"/>
    </location>
</feature>
<feature type="compositionally biased region" description="Pro residues" evidence="1">
    <location>
        <begin position="92"/>
        <end position="101"/>
    </location>
</feature>
<sequence>MTSIKSFPQAKPLYSTNTQAPASPVEAHKSASPAAQPQKAATSTPALHQKDLLGAPKSPSENPEGQAVFKSKADVQTLNARRGSVYAARGTPSPPNAPPSPTETTSNALAQKHNVNFGVKILQGDAGRLAGDAVNEFARTRNGVCIAISSDWIRANLTDDKQNSSTNKDIFKSMVEPVLQSNGTYKTELNPHFVHMQNESAEAINGINSLVETQQNTFDTLVDANNRYKAQQAQAGQPPSTLSSISSFFSKPPPPVTDADLQQHLNNYQSAQKAADGAKAAELSRLVGGVSAGTVESKGKDFDTLKQDFTGQFQKDGYYQVSIFTQDGRGGHDIAVQMGAQPRLLDPNTGEWTFRDKAQMNAFMKDYTQTFYPGYAAGTFNATHYPA</sequence>
<name>A0ABX7N7T4_9BACT</name>
<dbReference type="Proteomes" id="UP000663090">
    <property type="component" value="Chromosome"/>
</dbReference>
<feature type="compositionally biased region" description="Low complexity" evidence="1">
    <location>
        <begin position="238"/>
        <end position="250"/>
    </location>
</feature>
<accession>A0ABX7N7T4</accession>
<feature type="region of interest" description="Disordered" evidence="1">
    <location>
        <begin position="230"/>
        <end position="256"/>
    </location>
</feature>
<organism evidence="2 3">
    <name type="scientific">Myxococcus landrumensis</name>
    <dbReference type="NCBI Taxonomy" id="2813577"/>
    <lineage>
        <taxon>Bacteria</taxon>
        <taxon>Pseudomonadati</taxon>
        <taxon>Myxococcota</taxon>
        <taxon>Myxococcia</taxon>
        <taxon>Myxococcales</taxon>
        <taxon>Cystobacterineae</taxon>
        <taxon>Myxococcaceae</taxon>
        <taxon>Myxococcus</taxon>
    </lineage>
</organism>
<proteinExistence type="predicted"/>
<evidence type="ECO:0000313" key="2">
    <source>
        <dbReference type="EMBL" id="QSQ14775.1"/>
    </source>
</evidence>
<evidence type="ECO:0000256" key="1">
    <source>
        <dbReference type="SAM" id="MobiDB-lite"/>
    </source>
</evidence>
<protein>
    <recommendedName>
        <fullName evidence="4">Peptidase C58 YopT-type domain-containing protein</fullName>
    </recommendedName>
</protein>
<dbReference type="Gene3D" id="3.90.70.20">
    <property type="match status" value="1"/>
</dbReference>
<feature type="compositionally biased region" description="Low complexity" evidence="1">
    <location>
        <begin position="30"/>
        <end position="46"/>
    </location>
</feature>